<reference evidence="5 6" key="1">
    <citation type="submission" date="2021-06" db="EMBL/GenBank/DDBJ databases">
        <authorList>
            <person name="Palmer J.M."/>
        </authorList>
    </citation>
    <scope>NUCLEOTIDE SEQUENCE [LARGE SCALE GENOMIC DNA]</scope>
    <source>
        <strain evidence="5 6">XC_2019</strain>
        <tissue evidence="5">Muscle</tissue>
    </source>
</reference>
<organism evidence="5 6">
    <name type="scientific">Xenoophorus captivus</name>
    <dbReference type="NCBI Taxonomy" id="1517983"/>
    <lineage>
        <taxon>Eukaryota</taxon>
        <taxon>Metazoa</taxon>
        <taxon>Chordata</taxon>
        <taxon>Craniata</taxon>
        <taxon>Vertebrata</taxon>
        <taxon>Euteleostomi</taxon>
        <taxon>Actinopterygii</taxon>
        <taxon>Neopterygii</taxon>
        <taxon>Teleostei</taxon>
        <taxon>Neoteleostei</taxon>
        <taxon>Acanthomorphata</taxon>
        <taxon>Ovalentaria</taxon>
        <taxon>Atherinomorphae</taxon>
        <taxon>Cyprinodontiformes</taxon>
        <taxon>Goodeidae</taxon>
        <taxon>Xenoophorus</taxon>
    </lineage>
</organism>
<evidence type="ECO:0000313" key="6">
    <source>
        <dbReference type="Proteomes" id="UP001434883"/>
    </source>
</evidence>
<feature type="domain" description="Teneurin-like YD-shell" evidence="4">
    <location>
        <begin position="5"/>
        <end position="66"/>
    </location>
</feature>
<evidence type="ECO:0000259" key="4">
    <source>
        <dbReference type="Pfam" id="PF25023"/>
    </source>
</evidence>
<dbReference type="Proteomes" id="UP001434883">
    <property type="component" value="Unassembled WGS sequence"/>
</dbReference>
<feature type="domain" description="Teneurin-like YD-shell" evidence="4">
    <location>
        <begin position="120"/>
        <end position="473"/>
    </location>
</feature>
<proteinExistence type="predicted"/>
<dbReference type="PANTHER" id="PTHR11219:SF65">
    <property type="entry name" value="TENEURIN-3"/>
    <property type="match status" value="1"/>
</dbReference>
<keyword evidence="3" id="KW-1015">Disulfide bond</keyword>
<dbReference type="PANTHER" id="PTHR11219">
    <property type="entry name" value="TENEURIN AND N-ACETYLGLUCOSAMINE-1-PHOSPHODIESTER ALPHA-N-ACETYLGLUCOSAMINIDASE"/>
    <property type="match status" value="1"/>
</dbReference>
<gene>
    <name evidence="5" type="primary">TENM3_10</name>
    <name evidence="5" type="ORF">XENOCAPTIV_017092</name>
</gene>
<dbReference type="InterPro" id="IPR051216">
    <property type="entry name" value="Teneurin"/>
</dbReference>
<name>A0ABV0RW73_9TELE</name>
<evidence type="ECO:0000313" key="5">
    <source>
        <dbReference type="EMBL" id="MEQ2211813.1"/>
    </source>
</evidence>
<dbReference type="Gene3D" id="2.180.10.10">
    <property type="entry name" value="RHS repeat-associated core"/>
    <property type="match status" value="1"/>
</dbReference>
<protein>
    <submittedName>
        <fullName evidence="5">Teneurin-3</fullName>
    </submittedName>
</protein>
<evidence type="ECO:0000256" key="2">
    <source>
        <dbReference type="ARBA" id="ARBA00022737"/>
    </source>
</evidence>
<dbReference type="EMBL" id="JAHRIN010059171">
    <property type="protein sequence ID" value="MEQ2211813.1"/>
    <property type="molecule type" value="Genomic_DNA"/>
</dbReference>
<dbReference type="Pfam" id="PF25023">
    <property type="entry name" value="TEN_YD-shell"/>
    <property type="match status" value="2"/>
</dbReference>
<keyword evidence="1" id="KW-0245">EGF-like domain</keyword>
<keyword evidence="6" id="KW-1185">Reference proteome</keyword>
<sequence>MVLLLHSQHQYIFDYDSGNRLSAVTMPSVARHTMQTIRSVGYYRNMYTPPESNASVTVDYSEEGQVCGFQSLCSCLGCRCVPLRLAYPKLIIHHERSVGYKPSLIGSLIFPVHIFLCLQLLRVAHLGTGRRILYKYRRQVSRLYLSPQNKLAEILYDSARVSFTYDETAGVLKTVNLQSEGFICSIRYRQIGPLVDRQIFRFSEDGMVNARFDYTYDNSFRVTSMQAVINETPLPIDLYQFDDISGKVEQFGKFGVIYYDINQIISTAVMTYTKHFDQHGRIKEIQYEIFRSLMYWITIQYDNMGRVTKREIKIGPFANTTKYGYEYDVDGQLQTVSLNEKLMWRYNYDLNGNLHLLNPGNSGRLTPLRYDLRDRITRLGDVQYRMDEDGFLRQRGTEIFEYNSKGLLVRVYSKAASWTIQYRYDGLGRRVASRNSLGQHLQFFYADLNYPTRITHVYNHSSSEITSFYYDLQVAAVQLF</sequence>
<comment type="caution">
    <text evidence="5">The sequence shown here is derived from an EMBL/GenBank/DDBJ whole genome shotgun (WGS) entry which is preliminary data.</text>
</comment>
<accession>A0ABV0RW73</accession>
<dbReference type="InterPro" id="IPR056823">
    <property type="entry name" value="TEN-like_YD-shell"/>
</dbReference>
<keyword evidence="2" id="KW-0677">Repeat</keyword>
<evidence type="ECO:0000256" key="1">
    <source>
        <dbReference type="ARBA" id="ARBA00022536"/>
    </source>
</evidence>
<evidence type="ECO:0000256" key="3">
    <source>
        <dbReference type="ARBA" id="ARBA00023157"/>
    </source>
</evidence>